<keyword evidence="3" id="KW-1185">Reference proteome</keyword>
<comment type="caution">
    <text evidence="2">The sequence shown here is derived from an EMBL/GenBank/DDBJ whole genome shotgun (WGS) entry which is preliminary data.</text>
</comment>
<feature type="transmembrane region" description="Helical" evidence="1">
    <location>
        <begin position="80"/>
        <end position="99"/>
    </location>
</feature>
<keyword evidence="1" id="KW-0812">Transmembrane</keyword>
<dbReference type="Proteomes" id="UP000298355">
    <property type="component" value="Unassembled WGS sequence"/>
</dbReference>
<feature type="transmembrane region" description="Helical" evidence="1">
    <location>
        <begin position="28"/>
        <end position="46"/>
    </location>
</feature>
<evidence type="ECO:0000313" key="3">
    <source>
        <dbReference type="Proteomes" id="UP000298355"/>
    </source>
</evidence>
<reference evidence="2 3" key="1">
    <citation type="submission" date="2019-03" db="EMBL/GenBank/DDBJ databases">
        <title>Genomics of glacier-inhabiting Cryobacterium strains.</title>
        <authorList>
            <person name="Liu Q."/>
            <person name="Xin Y.-H."/>
        </authorList>
    </citation>
    <scope>NUCLEOTIDE SEQUENCE [LARGE SCALE GENOMIC DNA]</scope>
    <source>
        <strain evidence="2 3">TMT4-23</strain>
    </source>
</reference>
<keyword evidence="1" id="KW-1133">Transmembrane helix</keyword>
<organism evidence="2 3">
    <name type="scientific">Cryobacterium breve</name>
    <dbReference type="NCBI Taxonomy" id="1259258"/>
    <lineage>
        <taxon>Bacteria</taxon>
        <taxon>Bacillati</taxon>
        <taxon>Actinomycetota</taxon>
        <taxon>Actinomycetes</taxon>
        <taxon>Micrococcales</taxon>
        <taxon>Microbacteriaceae</taxon>
        <taxon>Cryobacterium</taxon>
    </lineage>
</organism>
<protein>
    <submittedName>
        <fullName evidence="2">Uncharacterized protein</fullName>
    </submittedName>
</protein>
<evidence type="ECO:0000256" key="1">
    <source>
        <dbReference type="SAM" id="Phobius"/>
    </source>
</evidence>
<name>A0ABY2J9K9_9MICO</name>
<evidence type="ECO:0000313" key="2">
    <source>
        <dbReference type="EMBL" id="TFD01038.1"/>
    </source>
</evidence>
<gene>
    <name evidence="2" type="ORF">E3O65_01695</name>
</gene>
<keyword evidence="1" id="KW-0472">Membrane</keyword>
<feature type="transmembrane region" description="Helical" evidence="1">
    <location>
        <begin position="53"/>
        <end position="74"/>
    </location>
</feature>
<proteinExistence type="predicted"/>
<dbReference type="RefSeq" id="WP_134362032.1">
    <property type="nucleotide sequence ID" value="NZ_SOGJ01000007.1"/>
</dbReference>
<sequence>MSAVLSWILALIVAVVPRVIEATPFYSVSLSAAVLVASFGFFASTIQGDLSFLLGGLAIAVPLVVTYVSAVVFLGKEQEWMTIMLACFTVGIAGLLVFIPGQRNIWR</sequence>
<dbReference type="EMBL" id="SOGJ01000007">
    <property type="protein sequence ID" value="TFD01038.1"/>
    <property type="molecule type" value="Genomic_DNA"/>
</dbReference>
<accession>A0ABY2J9K9</accession>